<dbReference type="InterPro" id="IPR045746">
    <property type="entry name" value="ACT14924-like_Acyltransf_dom"/>
</dbReference>
<keyword evidence="2" id="KW-0808">Transferase</keyword>
<dbReference type="eggNOG" id="COG0204">
    <property type="taxonomic scope" value="Bacteria"/>
</dbReference>
<name>E4T4L0_PALPW</name>
<dbReference type="Pfam" id="PF19576">
    <property type="entry name" value="Acyltransf_2"/>
    <property type="match status" value="1"/>
</dbReference>
<dbReference type="AlphaFoldDB" id="E4T4L0"/>
<dbReference type="Proteomes" id="UP000008718">
    <property type="component" value="Chromosome"/>
</dbReference>
<dbReference type="OrthoDB" id="1113830at2"/>
<evidence type="ECO:0000313" key="3">
    <source>
        <dbReference type="Proteomes" id="UP000008718"/>
    </source>
</evidence>
<dbReference type="RefSeq" id="WP_013445023.1">
    <property type="nucleotide sequence ID" value="NC_014734.1"/>
</dbReference>
<dbReference type="SUPFAM" id="SSF69593">
    <property type="entry name" value="Glycerol-3-phosphate (1)-acyltransferase"/>
    <property type="match status" value="1"/>
</dbReference>
<proteinExistence type="predicted"/>
<dbReference type="STRING" id="694427.Palpr_1508"/>
<evidence type="ECO:0000313" key="2">
    <source>
        <dbReference type="EMBL" id="ADQ79654.1"/>
    </source>
</evidence>
<protein>
    <submittedName>
        <fullName evidence="2">Phospholipid/glycerol acyltransferase</fullName>
    </submittedName>
</protein>
<sequence length="273" mass="31933">MSKEALIKIDIDKVVKEKAPNTKVPRFIINYLRRIVHEKELNEFFINYPGLRNLEFIEAAFEYLNISFKVEGKENLPKGGKYIFAGNHPLGGLDGITTGYILGKEYDGKIRFFSNDILLNLEPMREMFVPVNKVGSQSKNHAALMQELYESDNNLLTYPAGMCSRKVNGKIIDLEWKKNFISKSIEYKRDVVPIYFEGRNSNFFYNLANLRKFFRIKVNIEMMYLVDELYKQQGKCFTVRIGKPIPWQTFDKTKSQSQWAAWVKDIVYSMEKK</sequence>
<accession>E4T4L0</accession>
<feature type="domain" description="Phospholipid/glycerol acyltransferase" evidence="1">
    <location>
        <begin position="82"/>
        <end position="199"/>
    </location>
</feature>
<dbReference type="EMBL" id="CP002345">
    <property type="protein sequence ID" value="ADQ79654.1"/>
    <property type="molecule type" value="Genomic_DNA"/>
</dbReference>
<reference evidence="2 3" key="2">
    <citation type="journal article" date="2011" name="Stand. Genomic Sci.">
        <title>Complete genome sequence of Paludibacter propionicigenes type strain (WB4).</title>
        <authorList>
            <person name="Gronow S."/>
            <person name="Munk C."/>
            <person name="Lapidus A."/>
            <person name="Nolan M."/>
            <person name="Lucas S."/>
            <person name="Hammon N."/>
            <person name="Deshpande S."/>
            <person name="Cheng J.F."/>
            <person name="Tapia R."/>
            <person name="Han C."/>
            <person name="Goodwin L."/>
            <person name="Pitluck S."/>
            <person name="Liolios K."/>
            <person name="Ivanova N."/>
            <person name="Mavromatis K."/>
            <person name="Mikhailova N."/>
            <person name="Pati A."/>
            <person name="Chen A."/>
            <person name="Palaniappan K."/>
            <person name="Land M."/>
            <person name="Hauser L."/>
            <person name="Chang Y.J."/>
            <person name="Jeffries C.D."/>
            <person name="Brambilla E."/>
            <person name="Rohde M."/>
            <person name="Goker M."/>
            <person name="Detter J.C."/>
            <person name="Woyke T."/>
            <person name="Bristow J."/>
            <person name="Eisen J.A."/>
            <person name="Markowitz V."/>
            <person name="Hugenholtz P."/>
            <person name="Kyrpides N.C."/>
            <person name="Klenk H.P."/>
        </authorList>
    </citation>
    <scope>NUCLEOTIDE SEQUENCE [LARGE SCALE GENOMIC DNA]</scope>
    <source>
        <strain evidence="3">DSM 17365 / JCM 13257 / WB4</strain>
    </source>
</reference>
<keyword evidence="2" id="KW-0012">Acyltransferase</keyword>
<organism evidence="2 3">
    <name type="scientific">Paludibacter propionicigenes (strain DSM 17365 / JCM 13257 / WB4)</name>
    <dbReference type="NCBI Taxonomy" id="694427"/>
    <lineage>
        <taxon>Bacteria</taxon>
        <taxon>Pseudomonadati</taxon>
        <taxon>Bacteroidota</taxon>
        <taxon>Bacteroidia</taxon>
        <taxon>Bacteroidales</taxon>
        <taxon>Paludibacteraceae</taxon>
        <taxon>Paludibacter</taxon>
    </lineage>
</organism>
<dbReference type="KEGG" id="ppn:Palpr_1508"/>
<evidence type="ECO:0000259" key="1">
    <source>
        <dbReference type="SMART" id="SM00563"/>
    </source>
</evidence>
<reference key="1">
    <citation type="submission" date="2010-11" db="EMBL/GenBank/DDBJ databases">
        <title>The complete genome of Paludibacter propionicigenes DSM 17365.</title>
        <authorList>
            <consortium name="US DOE Joint Genome Institute (JGI-PGF)"/>
            <person name="Lucas S."/>
            <person name="Copeland A."/>
            <person name="Lapidus A."/>
            <person name="Bruce D."/>
            <person name="Goodwin L."/>
            <person name="Pitluck S."/>
            <person name="Kyrpides N."/>
            <person name="Mavromatis K."/>
            <person name="Ivanova N."/>
            <person name="Munk A.C."/>
            <person name="Brettin T."/>
            <person name="Detter J.C."/>
            <person name="Han C."/>
            <person name="Tapia R."/>
            <person name="Land M."/>
            <person name="Hauser L."/>
            <person name="Markowitz V."/>
            <person name="Cheng J.-F."/>
            <person name="Hugenholtz P."/>
            <person name="Woyke T."/>
            <person name="Wu D."/>
            <person name="Gronow S."/>
            <person name="Wellnitz S."/>
            <person name="Brambilla E."/>
            <person name="Klenk H.-P."/>
            <person name="Eisen J.A."/>
        </authorList>
    </citation>
    <scope>NUCLEOTIDE SEQUENCE</scope>
    <source>
        <strain>WB4</strain>
    </source>
</reference>
<gene>
    <name evidence="2" type="ordered locus">Palpr_1508</name>
</gene>
<dbReference type="HOGENOM" id="CLU_067500_1_0_10"/>
<dbReference type="SMART" id="SM00563">
    <property type="entry name" value="PlsC"/>
    <property type="match status" value="1"/>
</dbReference>
<dbReference type="GO" id="GO:0016746">
    <property type="term" value="F:acyltransferase activity"/>
    <property type="evidence" value="ECO:0007669"/>
    <property type="project" value="UniProtKB-KW"/>
</dbReference>
<dbReference type="InterPro" id="IPR002123">
    <property type="entry name" value="Plipid/glycerol_acylTrfase"/>
</dbReference>
<keyword evidence="3" id="KW-1185">Reference proteome</keyword>